<dbReference type="EMBL" id="CP062229">
    <property type="protein sequence ID" value="UVC19043.1"/>
    <property type="molecule type" value="Genomic_DNA"/>
</dbReference>
<dbReference type="Pfam" id="PF08495">
    <property type="entry name" value="FIST"/>
    <property type="match status" value="1"/>
</dbReference>
<evidence type="ECO:0000313" key="4">
    <source>
        <dbReference type="EMBL" id="UVC19043.1"/>
    </source>
</evidence>
<dbReference type="PANTHER" id="PTHR40252">
    <property type="entry name" value="BLR0328 PROTEIN"/>
    <property type="match status" value="1"/>
</dbReference>
<accession>A0ABY5R681</accession>
<evidence type="ECO:0000313" key="5">
    <source>
        <dbReference type="Proteomes" id="UP001058098"/>
    </source>
</evidence>
<dbReference type="InterPro" id="IPR019494">
    <property type="entry name" value="FIST_C"/>
</dbReference>
<evidence type="ECO:0000259" key="2">
    <source>
        <dbReference type="SMART" id="SM00897"/>
    </source>
</evidence>
<organism evidence="4 5">
    <name type="scientific">Mesorhizobium onobrychidis</name>
    <dbReference type="NCBI Taxonomy" id="2775404"/>
    <lineage>
        <taxon>Bacteria</taxon>
        <taxon>Pseudomonadati</taxon>
        <taxon>Pseudomonadota</taxon>
        <taxon>Alphaproteobacteria</taxon>
        <taxon>Hyphomicrobiales</taxon>
        <taxon>Phyllobacteriaceae</taxon>
        <taxon>Mesorhizobium</taxon>
    </lineage>
</organism>
<dbReference type="Pfam" id="PF10442">
    <property type="entry name" value="FIST_C"/>
    <property type="match status" value="1"/>
</dbReference>
<feature type="compositionally biased region" description="Basic residues" evidence="1">
    <location>
        <begin position="21"/>
        <end position="37"/>
    </location>
</feature>
<dbReference type="PANTHER" id="PTHR40252:SF2">
    <property type="entry name" value="BLR0328 PROTEIN"/>
    <property type="match status" value="1"/>
</dbReference>
<reference evidence="4" key="1">
    <citation type="submission" date="2020-09" db="EMBL/GenBank/DDBJ databases">
        <title>Rhizobia associated with sainfoin plants.</title>
        <authorList>
            <person name="Asharfi S."/>
            <person name="Kuzmanovic N."/>
            <person name="Bunk B."/>
            <person name="Sproeer C."/>
            <person name="Becker M."/>
            <person name="Thuenen T."/>
        </authorList>
    </citation>
    <scope>NUCLEOTIDE SEQUENCE</scope>
    <source>
        <strain evidence="4">OM4</strain>
    </source>
</reference>
<evidence type="ECO:0000256" key="1">
    <source>
        <dbReference type="SAM" id="MobiDB-lite"/>
    </source>
</evidence>
<dbReference type="SMART" id="SM01204">
    <property type="entry name" value="FIST_C"/>
    <property type="match status" value="1"/>
</dbReference>
<protein>
    <submittedName>
        <fullName evidence="4">FIST C-terminal domain-containing protein</fullName>
    </submittedName>
</protein>
<dbReference type="SMART" id="SM00897">
    <property type="entry name" value="FIST"/>
    <property type="match status" value="1"/>
</dbReference>
<keyword evidence="5" id="KW-1185">Reference proteome</keyword>
<feature type="domain" description="FIST" evidence="2">
    <location>
        <begin position="74"/>
        <end position="276"/>
    </location>
</feature>
<dbReference type="Proteomes" id="UP001058098">
    <property type="component" value="Chromosome"/>
</dbReference>
<sequence>MAKVALEDNNDFDAGAPGAQKKSRAQKERRRKVRRKPLASSRTRYACGLSVLTTDEPDADAFTRAVAAEAAAIDAGFALLFFSQSLVDAAAVSDALKINAPALAYAGCSTAGEITPRGLEEGQILALLLPSASFSVASTMVDSLSSSGMDRITGEVGALRRSLQGRVGYERTNSTFALCFIDGLSYAEEAVTSAIHWGLDDIPLIGGSAGDDLKFETTRLISNGKVASDSAIIVLITTEIPFHVFKTDNFIPTDEKLVVTASDPDHRTVREFNATNAAEEYAASVGVIPQMLTPLSFASHPVVVKVGGEFYCRSIQKMHADGSLSFFCAIDDGVVLSIARPKNMVESTRAAFRDVEERLGGIDMILAFDCVLRRLDALNRQVFREISELYKVNNVIGFGTYGEQYRSMHLNQTFTGIAFGERQAAE</sequence>
<feature type="region of interest" description="Disordered" evidence="1">
    <location>
        <begin position="1"/>
        <end position="39"/>
    </location>
</feature>
<proteinExistence type="predicted"/>
<gene>
    <name evidence="4" type="ORF">IHQ72_18585</name>
</gene>
<name>A0ABY5R681_9HYPH</name>
<evidence type="ECO:0000259" key="3">
    <source>
        <dbReference type="SMART" id="SM01204"/>
    </source>
</evidence>
<dbReference type="InterPro" id="IPR013702">
    <property type="entry name" value="FIST_domain_N"/>
</dbReference>
<feature type="domain" description="FIST C-domain" evidence="3">
    <location>
        <begin position="277"/>
        <end position="407"/>
    </location>
</feature>